<evidence type="ECO:0000313" key="2">
    <source>
        <dbReference type="Proteomes" id="UP000053789"/>
    </source>
</evidence>
<dbReference type="VEuPathDB" id="FungiDB:Z519_08748"/>
<gene>
    <name evidence="1" type="ORF">Z519_08748</name>
</gene>
<organism evidence="1 2">
    <name type="scientific">Cladophialophora bantiana (strain ATCC 10958 / CBS 173.52 / CDC B-1940 / NIH 8579)</name>
    <name type="common">Xylohypha bantiana</name>
    <dbReference type="NCBI Taxonomy" id="1442370"/>
    <lineage>
        <taxon>Eukaryota</taxon>
        <taxon>Fungi</taxon>
        <taxon>Dikarya</taxon>
        <taxon>Ascomycota</taxon>
        <taxon>Pezizomycotina</taxon>
        <taxon>Eurotiomycetes</taxon>
        <taxon>Chaetothyriomycetidae</taxon>
        <taxon>Chaetothyriales</taxon>
        <taxon>Herpotrichiellaceae</taxon>
        <taxon>Cladophialophora</taxon>
    </lineage>
</organism>
<name>A0A0D2HJP6_CLAB1</name>
<keyword evidence="2" id="KW-1185">Reference proteome</keyword>
<reference evidence="1" key="1">
    <citation type="submission" date="2015-01" db="EMBL/GenBank/DDBJ databases">
        <title>The Genome Sequence of Cladophialophora bantiana CBS 173.52.</title>
        <authorList>
            <consortium name="The Broad Institute Genomics Platform"/>
            <person name="Cuomo C."/>
            <person name="de Hoog S."/>
            <person name="Gorbushina A."/>
            <person name="Stielow B."/>
            <person name="Teixiera M."/>
            <person name="Abouelleil A."/>
            <person name="Chapman S.B."/>
            <person name="Priest M."/>
            <person name="Young S.K."/>
            <person name="Wortman J."/>
            <person name="Nusbaum C."/>
            <person name="Birren B."/>
        </authorList>
    </citation>
    <scope>NUCLEOTIDE SEQUENCE [LARGE SCALE GENOMIC DNA]</scope>
    <source>
        <strain evidence="1">CBS 173.52</strain>
    </source>
</reference>
<dbReference type="GeneID" id="27701676"/>
<dbReference type="HOGENOM" id="CLU_1594338_0_0_1"/>
<dbReference type="EMBL" id="KN846992">
    <property type="protein sequence ID" value="KIW90965.1"/>
    <property type="molecule type" value="Genomic_DNA"/>
</dbReference>
<sequence length="167" mass="18686">MTDVYGRSDCTTAAVGAHGDASCFVERCSMARRPCKLFEGVYAHGYFARLEGALGVTLENLLSSDSITGFPKEAFEDTKTLVGLRAVPLLRRAWVVQERLLSPRIIYFGLQGLFWQCWSKNASEFWLDLESRDAQPDSDSPDSIKIQFATALRSTSRPRVGEDIDKR</sequence>
<dbReference type="RefSeq" id="XP_016617634.1">
    <property type="nucleotide sequence ID" value="XM_016766476.1"/>
</dbReference>
<protein>
    <recommendedName>
        <fullName evidence="3">Heterokaryon incompatibility domain-containing protein</fullName>
    </recommendedName>
</protein>
<accession>A0A0D2HJP6</accession>
<evidence type="ECO:0008006" key="3">
    <source>
        <dbReference type="Google" id="ProtNLM"/>
    </source>
</evidence>
<evidence type="ECO:0000313" key="1">
    <source>
        <dbReference type="EMBL" id="KIW90965.1"/>
    </source>
</evidence>
<proteinExistence type="predicted"/>
<dbReference type="OrthoDB" id="5125733at2759"/>
<dbReference type="PANTHER" id="PTHR33112">
    <property type="entry name" value="DOMAIN PROTEIN, PUTATIVE-RELATED"/>
    <property type="match status" value="1"/>
</dbReference>
<dbReference type="AlphaFoldDB" id="A0A0D2HJP6"/>
<dbReference type="PANTHER" id="PTHR33112:SF8">
    <property type="entry name" value="HETEROKARYON INCOMPATIBILITY DOMAIN-CONTAINING PROTEIN"/>
    <property type="match status" value="1"/>
</dbReference>
<dbReference type="Proteomes" id="UP000053789">
    <property type="component" value="Unassembled WGS sequence"/>
</dbReference>